<proteinExistence type="predicted"/>
<reference evidence="1" key="2">
    <citation type="journal article" date="2015" name="Fish Shellfish Immunol.">
        <title>Early steps in the European eel (Anguilla anguilla)-Vibrio vulnificus interaction in the gills: Role of the RtxA13 toxin.</title>
        <authorList>
            <person name="Callol A."/>
            <person name="Pajuelo D."/>
            <person name="Ebbesson L."/>
            <person name="Teles M."/>
            <person name="MacKenzie S."/>
            <person name="Amaro C."/>
        </authorList>
    </citation>
    <scope>NUCLEOTIDE SEQUENCE</scope>
</reference>
<evidence type="ECO:0000313" key="1">
    <source>
        <dbReference type="EMBL" id="JAH46410.1"/>
    </source>
</evidence>
<sequence>MCTKYIIFKFIYNPCWNAIQMLCFPKVNMLWQIQHMFSFGIS</sequence>
<accession>A0A0E9T0G5</accession>
<organism evidence="1">
    <name type="scientific">Anguilla anguilla</name>
    <name type="common">European freshwater eel</name>
    <name type="synonym">Muraena anguilla</name>
    <dbReference type="NCBI Taxonomy" id="7936"/>
    <lineage>
        <taxon>Eukaryota</taxon>
        <taxon>Metazoa</taxon>
        <taxon>Chordata</taxon>
        <taxon>Craniata</taxon>
        <taxon>Vertebrata</taxon>
        <taxon>Euteleostomi</taxon>
        <taxon>Actinopterygii</taxon>
        <taxon>Neopterygii</taxon>
        <taxon>Teleostei</taxon>
        <taxon>Anguilliformes</taxon>
        <taxon>Anguillidae</taxon>
        <taxon>Anguilla</taxon>
    </lineage>
</organism>
<protein>
    <submittedName>
        <fullName evidence="1">Uncharacterized protein</fullName>
    </submittedName>
</protein>
<dbReference type="EMBL" id="GBXM01062167">
    <property type="protein sequence ID" value="JAH46410.1"/>
    <property type="molecule type" value="Transcribed_RNA"/>
</dbReference>
<name>A0A0E9T0G5_ANGAN</name>
<dbReference type="AlphaFoldDB" id="A0A0E9T0G5"/>
<reference evidence="1" key="1">
    <citation type="submission" date="2014-11" db="EMBL/GenBank/DDBJ databases">
        <authorList>
            <person name="Amaro Gonzalez C."/>
        </authorList>
    </citation>
    <scope>NUCLEOTIDE SEQUENCE</scope>
</reference>